<dbReference type="FunFam" id="2.60.40.1910:FF:000001">
    <property type="entry name" value="Leucyl-cystinyl aminopeptidase"/>
    <property type="match status" value="1"/>
</dbReference>
<dbReference type="PANTHER" id="PTHR11533">
    <property type="entry name" value="PROTEASE M1 ZINC METALLOPROTEASE"/>
    <property type="match status" value="1"/>
</dbReference>
<reference evidence="11" key="2">
    <citation type="journal article" date="2013" name="Nat. Commun.">
        <title>Genome of the Chinese tree shrew.</title>
        <authorList>
            <person name="Fan Y."/>
            <person name="Huang Z.Y."/>
            <person name="Cao C.C."/>
            <person name="Chen C.S."/>
            <person name="Chen Y.X."/>
            <person name="Fan D.D."/>
            <person name="He J."/>
            <person name="Hou H.L."/>
            <person name="Hu L."/>
            <person name="Hu X.T."/>
            <person name="Jiang X.T."/>
            <person name="Lai R."/>
            <person name="Lang Y.S."/>
            <person name="Liang B."/>
            <person name="Liao S.G."/>
            <person name="Mu D."/>
            <person name="Ma Y.Y."/>
            <person name="Niu Y.Y."/>
            <person name="Sun X.Q."/>
            <person name="Xia J.Q."/>
            <person name="Xiao J."/>
            <person name="Xiong Z.Q."/>
            <person name="Xu L."/>
            <person name="Yang L."/>
            <person name="Zhang Y."/>
            <person name="Zhao W."/>
            <person name="Zhao X.D."/>
            <person name="Zheng Y.T."/>
            <person name="Zhou J.M."/>
            <person name="Zhu Y.B."/>
            <person name="Zhang G.J."/>
            <person name="Wang J."/>
            <person name="Yao Y.G."/>
        </authorList>
    </citation>
    <scope>NUCLEOTIDE SEQUENCE [LARGE SCALE GENOMIC DNA]</scope>
</reference>
<dbReference type="Proteomes" id="UP000011518">
    <property type="component" value="Unassembled WGS sequence"/>
</dbReference>
<dbReference type="InterPro" id="IPR001930">
    <property type="entry name" value="Peptidase_M1"/>
</dbReference>
<keyword evidence="6" id="KW-0862">Zinc</keyword>
<dbReference type="SUPFAM" id="SSF55486">
    <property type="entry name" value="Metalloproteases ('zincins'), catalytic domain"/>
    <property type="match status" value="1"/>
</dbReference>
<comment type="similarity">
    <text evidence="2">Belongs to the peptidase M1 family.</text>
</comment>
<dbReference type="GO" id="GO:0042277">
    <property type="term" value="F:peptide binding"/>
    <property type="evidence" value="ECO:0007669"/>
    <property type="project" value="TreeGrafter"/>
</dbReference>
<dbReference type="InterPro" id="IPR050344">
    <property type="entry name" value="Peptidase_M1_aminopeptidases"/>
</dbReference>
<evidence type="ECO:0000256" key="5">
    <source>
        <dbReference type="ARBA" id="ARBA00022801"/>
    </source>
</evidence>
<keyword evidence="10" id="KW-0031">Aminopeptidase</keyword>
<dbReference type="PRINTS" id="PR00756">
    <property type="entry name" value="ALADIPTASE"/>
</dbReference>
<dbReference type="InParanoid" id="L8Y5B5"/>
<comment type="cofactor">
    <cofactor evidence="1">
        <name>Zn(2+)</name>
        <dbReference type="ChEBI" id="CHEBI:29105"/>
    </cofactor>
</comment>
<keyword evidence="7" id="KW-0482">Metalloprotease</keyword>
<evidence type="ECO:0000256" key="4">
    <source>
        <dbReference type="ARBA" id="ARBA00022723"/>
    </source>
</evidence>
<evidence type="ECO:0000259" key="9">
    <source>
        <dbReference type="Pfam" id="PF11838"/>
    </source>
</evidence>
<feature type="domain" description="Peptidase M1 membrane alanine aminopeptidase" evidence="8">
    <location>
        <begin position="92"/>
        <end position="152"/>
    </location>
</feature>
<accession>L8Y5B5</accession>
<dbReference type="MEROPS" id="M01.024"/>
<sequence>MYLIAIPDFESGAMENWGLITYRETSLLFDPRTSSAADKLWVTRVIAHELAHQWFGNLVTMEWWNDIWLNEGFANYMELLSLNATFPELQFGACILNMLKNFLNDEKFQKGIIHYLKEFSYRNAKNDDLWNSLSNLTFPKESVEVKEMMTTWTLQKGIPLVVVKRDGDSLTIQQERFLKGVFKEDPEWKALQERYLWQIPLTYSTSSSDVIHRHILKSKTDTLDLPDKNSWVKFNVDSNGYYMVHYEEPGWDELIKQLNQNHSLLRPKDRIGLIHDAFQLVSAGRLSLDKALDLTRYLPRETSSPALLKGLQYLELFYRMVDRRNISDVSENLKTTVGWNYLLEQYELSVSGAEKNKILYALSTSKHPEKLLKFDLGSFAVRMIISGTTSHFSSKDEFQEVKLFFDSLKAQGLHLDIFQTVLETIDKNIKWLEKNLPTLRTWLLASI</sequence>
<evidence type="ECO:0000256" key="7">
    <source>
        <dbReference type="ARBA" id="ARBA00023049"/>
    </source>
</evidence>
<dbReference type="Pfam" id="PF11838">
    <property type="entry name" value="ERAP1_C"/>
    <property type="match status" value="1"/>
</dbReference>
<keyword evidence="11" id="KW-1185">Reference proteome</keyword>
<feature type="domain" description="ERAP1-like C-terminal" evidence="9">
    <location>
        <begin position="231"/>
        <end position="323"/>
    </location>
</feature>
<dbReference type="PANTHER" id="PTHR11533:SF239">
    <property type="entry name" value="ENDOPLASMIC RETICULUM AMINOPEPTIDASE 2"/>
    <property type="match status" value="1"/>
</dbReference>
<reference evidence="11" key="1">
    <citation type="submission" date="2012-07" db="EMBL/GenBank/DDBJ databases">
        <title>Genome of the Chinese tree shrew, a rising model animal genetically related to primates.</title>
        <authorList>
            <person name="Zhang G."/>
            <person name="Fan Y."/>
            <person name="Yao Y."/>
            <person name="Huang Z."/>
        </authorList>
    </citation>
    <scope>NUCLEOTIDE SEQUENCE [LARGE SCALE GENOMIC DNA]</scope>
</reference>
<evidence type="ECO:0000313" key="11">
    <source>
        <dbReference type="Proteomes" id="UP000011518"/>
    </source>
</evidence>
<gene>
    <name evidence="10" type="ORF">TREES_T100019053</name>
</gene>
<dbReference type="AlphaFoldDB" id="L8Y5B5"/>
<dbReference type="GO" id="GO:0070006">
    <property type="term" value="F:metalloaminopeptidase activity"/>
    <property type="evidence" value="ECO:0007669"/>
    <property type="project" value="TreeGrafter"/>
</dbReference>
<evidence type="ECO:0000313" key="10">
    <source>
        <dbReference type="EMBL" id="ELV10165.1"/>
    </source>
</evidence>
<evidence type="ECO:0000256" key="6">
    <source>
        <dbReference type="ARBA" id="ARBA00022833"/>
    </source>
</evidence>
<dbReference type="GO" id="GO:0016020">
    <property type="term" value="C:membrane"/>
    <property type="evidence" value="ECO:0007669"/>
    <property type="project" value="TreeGrafter"/>
</dbReference>
<dbReference type="GO" id="GO:0005615">
    <property type="term" value="C:extracellular space"/>
    <property type="evidence" value="ECO:0007669"/>
    <property type="project" value="TreeGrafter"/>
</dbReference>
<keyword evidence="4" id="KW-0479">Metal-binding</keyword>
<dbReference type="STRING" id="246437.L8Y5B5"/>
<dbReference type="Pfam" id="PF01433">
    <property type="entry name" value="Peptidase_M1"/>
    <property type="match status" value="2"/>
</dbReference>
<dbReference type="InterPro" id="IPR024571">
    <property type="entry name" value="ERAP1-like_C_dom"/>
</dbReference>
<evidence type="ECO:0000256" key="2">
    <source>
        <dbReference type="ARBA" id="ARBA00010136"/>
    </source>
</evidence>
<evidence type="ECO:0000256" key="3">
    <source>
        <dbReference type="ARBA" id="ARBA00022670"/>
    </source>
</evidence>
<feature type="domain" description="Peptidase M1 membrane alanine aminopeptidase" evidence="8">
    <location>
        <begin position="2"/>
        <end position="90"/>
    </location>
</feature>
<dbReference type="InterPro" id="IPR027268">
    <property type="entry name" value="Peptidase_M4/M1_CTD_sf"/>
</dbReference>
<protein>
    <submittedName>
        <fullName evidence="10">Endoplasmic reticulum aminopeptidase 2</fullName>
    </submittedName>
</protein>
<name>L8Y5B5_TUPCH</name>
<dbReference type="GO" id="GO:0005737">
    <property type="term" value="C:cytoplasm"/>
    <property type="evidence" value="ECO:0007669"/>
    <property type="project" value="TreeGrafter"/>
</dbReference>
<dbReference type="Gene3D" id="1.10.390.10">
    <property type="entry name" value="Neutral Protease Domain 2"/>
    <property type="match status" value="2"/>
</dbReference>
<dbReference type="Gene3D" id="2.60.40.1910">
    <property type="match status" value="1"/>
</dbReference>
<proteinExistence type="inferred from homology"/>
<dbReference type="GO" id="GO:0043171">
    <property type="term" value="P:peptide catabolic process"/>
    <property type="evidence" value="ECO:0007669"/>
    <property type="project" value="TreeGrafter"/>
</dbReference>
<evidence type="ECO:0000259" key="8">
    <source>
        <dbReference type="Pfam" id="PF01433"/>
    </source>
</evidence>
<dbReference type="GO" id="GO:0008270">
    <property type="term" value="F:zinc ion binding"/>
    <property type="evidence" value="ECO:0007669"/>
    <property type="project" value="InterPro"/>
</dbReference>
<dbReference type="EMBL" id="KB368353">
    <property type="protein sequence ID" value="ELV10165.1"/>
    <property type="molecule type" value="Genomic_DNA"/>
</dbReference>
<keyword evidence="3" id="KW-0645">Protease</keyword>
<dbReference type="Gene3D" id="1.25.50.20">
    <property type="match status" value="2"/>
</dbReference>
<evidence type="ECO:0000256" key="1">
    <source>
        <dbReference type="ARBA" id="ARBA00001947"/>
    </source>
</evidence>
<dbReference type="InterPro" id="IPR014782">
    <property type="entry name" value="Peptidase_M1_dom"/>
</dbReference>
<organism evidence="10 11">
    <name type="scientific">Tupaia chinensis</name>
    <name type="common">Chinese tree shrew</name>
    <name type="synonym">Tupaia belangeri chinensis</name>
    <dbReference type="NCBI Taxonomy" id="246437"/>
    <lineage>
        <taxon>Eukaryota</taxon>
        <taxon>Metazoa</taxon>
        <taxon>Chordata</taxon>
        <taxon>Craniata</taxon>
        <taxon>Vertebrata</taxon>
        <taxon>Euteleostomi</taxon>
        <taxon>Mammalia</taxon>
        <taxon>Eutheria</taxon>
        <taxon>Euarchontoglires</taxon>
        <taxon>Scandentia</taxon>
        <taxon>Tupaiidae</taxon>
        <taxon>Tupaia</taxon>
    </lineage>
</organism>
<dbReference type="GO" id="GO:0006508">
    <property type="term" value="P:proteolysis"/>
    <property type="evidence" value="ECO:0007669"/>
    <property type="project" value="UniProtKB-KW"/>
</dbReference>
<keyword evidence="5" id="KW-0378">Hydrolase</keyword>